<evidence type="ECO:0000313" key="2">
    <source>
        <dbReference type="EMBL" id="AKF11460.1"/>
    </source>
</evidence>
<protein>
    <recommendedName>
        <fullName evidence="1">FecR protein domain-containing protein</fullName>
    </recommendedName>
</protein>
<dbReference type="Pfam" id="PF04773">
    <property type="entry name" value="FecR"/>
    <property type="match status" value="1"/>
</dbReference>
<dbReference type="EMBL" id="CP011125">
    <property type="protein sequence ID" value="AKF11460.1"/>
    <property type="molecule type" value="Genomic_DNA"/>
</dbReference>
<dbReference type="AlphaFoldDB" id="A0A0F6YMV0"/>
<dbReference type="PANTHER" id="PTHR30273">
    <property type="entry name" value="PERIPLASMIC SIGNAL SENSOR AND SIGMA FACTOR ACTIVATOR FECR-RELATED"/>
    <property type="match status" value="1"/>
</dbReference>
<evidence type="ECO:0000259" key="1">
    <source>
        <dbReference type="Pfam" id="PF04773"/>
    </source>
</evidence>
<dbReference type="GO" id="GO:0016989">
    <property type="term" value="F:sigma factor antagonist activity"/>
    <property type="evidence" value="ECO:0007669"/>
    <property type="project" value="TreeGrafter"/>
</dbReference>
<gene>
    <name evidence="2" type="ORF">DB32_008609</name>
</gene>
<accession>A0A0F6YMV0</accession>
<name>A0A0F6YMV0_9BACT</name>
<evidence type="ECO:0000313" key="3">
    <source>
        <dbReference type="Proteomes" id="UP000034883"/>
    </source>
</evidence>
<dbReference type="InterPro" id="IPR011990">
    <property type="entry name" value="TPR-like_helical_dom_sf"/>
</dbReference>
<organism evidence="2 3">
    <name type="scientific">Sandaracinus amylolyticus</name>
    <dbReference type="NCBI Taxonomy" id="927083"/>
    <lineage>
        <taxon>Bacteria</taxon>
        <taxon>Pseudomonadati</taxon>
        <taxon>Myxococcota</taxon>
        <taxon>Polyangia</taxon>
        <taxon>Polyangiales</taxon>
        <taxon>Sandaracinaceae</taxon>
        <taxon>Sandaracinus</taxon>
    </lineage>
</organism>
<dbReference type="KEGG" id="samy:DB32_008609"/>
<dbReference type="InterPro" id="IPR006860">
    <property type="entry name" value="FecR"/>
</dbReference>
<dbReference type="STRING" id="927083.DB32_008609"/>
<keyword evidence="3" id="KW-1185">Reference proteome</keyword>
<proteinExistence type="predicted"/>
<reference evidence="2 3" key="1">
    <citation type="submission" date="2015-03" db="EMBL/GenBank/DDBJ databases">
        <title>Genome assembly of Sandaracinus amylolyticus DSM 53668.</title>
        <authorList>
            <person name="Sharma G."/>
            <person name="Subramanian S."/>
        </authorList>
    </citation>
    <scope>NUCLEOTIDE SEQUENCE [LARGE SCALE GENOMIC DNA]</scope>
    <source>
        <strain evidence="2 3">DSM 53668</strain>
    </source>
</reference>
<feature type="domain" description="FecR protein" evidence="1">
    <location>
        <begin position="72"/>
        <end position="153"/>
    </location>
</feature>
<dbReference type="Gene3D" id="1.25.40.10">
    <property type="entry name" value="Tetratricopeptide repeat domain"/>
    <property type="match status" value="1"/>
</dbReference>
<dbReference type="PANTHER" id="PTHR30273:SF2">
    <property type="entry name" value="PROTEIN FECR"/>
    <property type="match status" value="1"/>
</dbReference>
<sequence>MKRMWDRIDGARRTTPRTSPTRRLVIAGATLAAAAVALVVVAPRGAEDHEPVPLTIADTVPLAGSLAPGSVVRLSDASRIEVDDDARLDVLESSARTVALALREGRARFEVTPGGPRAWRIESGGVTVEVVGTVFTVARSGARVTVSVERGSVLVRGDDVPDHVQRLDAGDSIEVGPAPSAEPVREDAPVVVASETIAVEAPSPPAVERRPTPSREVDQDPVASLLASADAARRRGDHAGAARLLEQVVREHADDQRAALAAYSLARLRLDRTGEPRAAARDFARALELGLPDQLAEGARAGRAIALARTGDARAAEALAAYLEAYPDGRYRAEVLRWQSEL</sequence>
<dbReference type="Proteomes" id="UP000034883">
    <property type="component" value="Chromosome"/>
</dbReference>
<dbReference type="SUPFAM" id="SSF48452">
    <property type="entry name" value="TPR-like"/>
    <property type="match status" value="1"/>
</dbReference>
<dbReference type="InterPro" id="IPR012373">
    <property type="entry name" value="Ferrdict_sens_TM"/>
</dbReference>
<dbReference type="Gene3D" id="2.60.120.1440">
    <property type="match status" value="1"/>
</dbReference>